<evidence type="ECO:0000313" key="2">
    <source>
        <dbReference type="WBParaSite" id="ES5_v2.g18622.t1"/>
    </source>
</evidence>
<reference evidence="2" key="1">
    <citation type="submission" date="2022-11" db="UniProtKB">
        <authorList>
            <consortium name="WormBaseParasite"/>
        </authorList>
    </citation>
    <scope>IDENTIFICATION</scope>
</reference>
<protein>
    <submittedName>
        <fullName evidence="2">Cytochrome P450</fullName>
    </submittedName>
</protein>
<dbReference type="Proteomes" id="UP000887579">
    <property type="component" value="Unplaced"/>
</dbReference>
<name>A0AC34FN03_9BILA</name>
<proteinExistence type="predicted"/>
<sequence>MKDFFNNLIEKHRKSINFESDEDPTDFVEAYLRHQHKLKAEDGNDNNNVNDNFDDTQLYATVLDLWVAGQETTSNTLAWVCAYLIQYPEVQQKLHKELDAVIGSDRMITLDDKANLNYLNAVIAETQRYCNLVPFNLFHRATKDTNIHGYEIPVNTVITYQISTVLMNEKYFPEPQKFMPERFLDKNGKFFQPSELIPFGVGKRACLGEGLARLELYLFTANIANQFKVNLFLKDTVEIRKY</sequence>
<organism evidence="1 2">
    <name type="scientific">Panagrolaimus sp. ES5</name>
    <dbReference type="NCBI Taxonomy" id="591445"/>
    <lineage>
        <taxon>Eukaryota</taxon>
        <taxon>Metazoa</taxon>
        <taxon>Ecdysozoa</taxon>
        <taxon>Nematoda</taxon>
        <taxon>Chromadorea</taxon>
        <taxon>Rhabditida</taxon>
        <taxon>Tylenchina</taxon>
        <taxon>Panagrolaimomorpha</taxon>
        <taxon>Panagrolaimoidea</taxon>
        <taxon>Panagrolaimidae</taxon>
        <taxon>Panagrolaimus</taxon>
    </lineage>
</organism>
<accession>A0AC34FN03</accession>
<dbReference type="WBParaSite" id="ES5_v2.g18622.t1">
    <property type="protein sequence ID" value="ES5_v2.g18622.t1"/>
    <property type="gene ID" value="ES5_v2.g18622"/>
</dbReference>
<evidence type="ECO:0000313" key="1">
    <source>
        <dbReference type="Proteomes" id="UP000887579"/>
    </source>
</evidence>